<dbReference type="InterPro" id="IPR004375">
    <property type="entry name" value="NanQ/TabA/YiaL"/>
</dbReference>
<dbReference type="NCBIfam" id="TIGR00022">
    <property type="entry name" value="YhcH/YjgK/YiaL family protein"/>
    <property type="match status" value="1"/>
</dbReference>
<dbReference type="Pfam" id="PF04074">
    <property type="entry name" value="DUF386"/>
    <property type="match status" value="1"/>
</dbReference>
<dbReference type="InterPro" id="IPR037012">
    <property type="entry name" value="NanQ/TabA/YiaL_sf"/>
</dbReference>
<dbReference type="EMBL" id="JAAOXG010000026">
    <property type="protein sequence ID" value="NNJ30863.1"/>
    <property type="molecule type" value="Genomic_DNA"/>
</dbReference>
<dbReference type="Gene3D" id="2.60.120.370">
    <property type="entry name" value="YhcH/YjgK/YiaL"/>
    <property type="match status" value="1"/>
</dbReference>
<dbReference type="Proteomes" id="UP000539052">
    <property type="component" value="Unassembled WGS sequence"/>
</dbReference>
<dbReference type="SUPFAM" id="SSF51197">
    <property type="entry name" value="Clavaminate synthase-like"/>
    <property type="match status" value="1"/>
</dbReference>
<dbReference type="PANTHER" id="PTHR34986">
    <property type="entry name" value="EVOLVED BETA-GALACTOSIDASE SUBUNIT BETA"/>
    <property type="match status" value="1"/>
</dbReference>
<dbReference type="PANTHER" id="PTHR34986:SF1">
    <property type="entry name" value="PROTEIN YIAL"/>
    <property type="match status" value="1"/>
</dbReference>
<comment type="caution">
    <text evidence="1">The sequence shown here is derived from an EMBL/GenBank/DDBJ whole genome shotgun (WGS) entry which is preliminary data.</text>
</comment>
<name>A0ABX1VXE3_9FIRM</name>
<proteinExistence type="predicted"/>
<keyword evidence="2" id="KW-1185">Reference proteome</keyword>
<reference evidence="1 2" key="1">
    <citation type="submission" date="2020-03" db="EMBL/GenBank/DDBJ databases">
        <title>Genome Sequence of industrial isolate, B5A.</title>
        <authorList>
            <person name="Sharma S."/>
            <person name="Patil P.B."/>
            <person name="Korpole S."/>
        </authorList>
    </citation>
    <scope>NUCLEOTIDE SEQUENCE [LARGE SCALE GENOMIC DNA]</scope>
    <source>
        <strain evidence="1 2">PI-S10-B5A</strain>
    </source>
</reference>
<evidence type="ECO:0000313" key="1">
    <source>
        <dbReference type="EMBL" id="NNJ30863.1"/>
    </source>
</evidence>
<protein>
    <submittedName>
        <fullName evidence="1">DUF386 domain-containing protein</fullName>
    </submittedName>
</protein>
<gene>
    <name evidence="1" type="ORF">G9470_13820</name>
</gene>
<sequence>MLTTSLKLAEKYDYLNEKFKEAFQFLRTTDLTALPLGRTGIKGDELFLNVQEYHTMSFNECKFEAHDQYFDIQYVVSGKEQFGYVSRANLITDTPYDEINDLIFFKDPQSYGSILLQEGDFAIVPPEDAHKPRCIDGESCKVRKIVVKVKL</sequence>
<organism evidence="1 2">
    <name type="scientific">Lacrimispora defluvii</name>
    <dbReference type="NCBI Taxonomy" id="2719233"/>
    <lineage>
        <taxon>Bacteria</taxon>
        <taxon>Bacillati</taxon>
        <taxon>Bacillota</taxon>
        <taxon>Clostridia</taxon>
        <taxon>Lachnospirales</taxon>
        <taxon>Lachnospiraceae</taxon>
        <taxon>Lacrimispora</taxon>
    </lineage>
</organism>
<accession>A0ABX1VXE3</accession>
<dbReference type="RefSeq" id="WP_170822046.1">
    <property type="nucleotide sequence ID" value="NZ_JAAOXG010000026.1"/>
</dbReference>
<evidence type="ECO:0000313" key="2">
    <source>
        <dbReference type="Proteomes" id="UP000539052"/>
    </source>
</evidence>